<evidence type="ECO:0000256" key="3">
    <source>
        <dbReference type="ARBA" id="ARBA00022801"/>
    </source>
</evidence>
<reference evidence="6 7" key="1">
    <citation type="submission" date="2024-02" db="EMBL/GenBank/DDBJ databases">
        <title>A draft genome for the cacao thread blight pathogen Marasmius crinis-equi.</title>
        <authorList>
            <person name="Cohen S.P."/>
            <person name="Baruah I.K."/>
            <person name="Amoako-Attah I."/>
            <person name="Bukari Y."/>
            <person name="Meinhardt L.W."/>
            <person name="Bailey B.A."/>
        </authorList>
    </citation>
    <scope>NUCLEOTIDE SEQUENCE [LARGE SCALE GENOMIC DNA]</scope>
    <source>
        <strain evidence="6 7">GH-76</strain>
    </source>
</reference>
<organism evidence="6 7">
    <name type="scientific">Marasmius crinis-equi</name>
    <dbReference type="NCBI Taxonomy" id="585013"/>
    <lineage>
        <taxon>Eukaryota</taxon>
        <taxon>Fungi</taxon>
        <taxon>Dikarya</taxon>
        <taxon>Basidiomycota</taxon>
        <taxon>Agaricomycotina</taxon>
        <taxon>Agaricomycetes</taxon>
        <taxon>Agaricomycetidae</taxon>
        <taxon>Agaricales</taxon>
        <taxon>Marasmiineae</taxon>
        <taxon>Marasmiaceae</taxon>
        <taxon>Marasmius</taxon>
    </lineage>
</organism>
<accession>A0ABR3EJB1</accession>
<feature type="compositionally biased region" description="Basic and acidic residues" evidence="4">
    <location>
        <begin position="165"/>
        <end position="205"/>
    </location>
</feature>
<keyword evidence="3" id="KW-0378">Hydrolase</keyword>
<feature type="compositionally biased region" description="Low complexity" evidence="4">
    <location>
        <begin position="593"/>
        <end position="606"/>
    </location>
</feature>
<comment type="caution">
    <text evidence="6">The sequence shown here is derived from an EMBL/GenBank/DDBJ whole genome shotgun (WGS) entry which is preliminary data.</text>
</comment>
<evidence type="ECO:0000256" key="1">
    <source>
        <dbReference type="ARBA" id="ARBA00005234"/>
    </source>
</evidence>
<evidence type="ECO:0000313" key="7">
    <source>
        <dbReference type="Proteomes" id="UP001465976"/>
    </source>
</evidence>
<dbReference type="EMBL" id="JBAHYK010004131">
    <property type="protein sequence ID" value="KAL0562972.1"/>
    <property type="molecule type" value="Genomic_DNA"/>
</dbReference>
<dbReference type="Gene3D" id="3.40.395.10">
    <property type="entry name" value="Adenoviral Proteinase, Chain A"/>
    <property type="match status" value="1"/>
</dbReference>
<evidence type="ECO:0000256" key="2">
    <source>
        <dbReference type="ARBA" id="ARBA00022670"/>
    </source>
</evidence>
<name>A0ABR3EJB1_9AGAR</name>
<proteinExistence type="inferred from homology"/>
<keyword evidence="2" id="KW-0645">Protease</keyword>
<evidence type="ECO:0000256" key="4">
    <source>
        <dbReference type="SAM" id="MobiDB-lite"/>
    </source>
</evidence>
<sequence>MKDLRRFPEEVGVQLKKTIREELEDPSYYWPGRFRTNNSRWAIFWQSAEQPTPAYIIDRYPDRYAELSKLSPPTPSQPSPSPSQSPADPHTQECDLAQHSPSPSPQKRMDIDSSETLRGGAKSGGEARAGSDMDMNVDENDTLAAETRKEVGEIPNDRVTGGREGVPRETNRETRSPEDGMDIDRDAEIMGKAKEKEIPSAEEGRNVVTKGPKGDSKTIDPSQDNRGIAETGGNAETGEFVEEPWDDKSNKATPDLAGTVVDDSDSDYEWVSDKIPLKRTLRTKEQQRKRLKVEHPLQMTKGRPKDLFVEPAGIPWFVGADLCTLDQEMRSLLSKVGTELLDADNIKRLEVPTEKLNDDLVEFAARALQIFHRDERCALFGPLTTEKLMGQMTSAKQSETWPSLGKGKWPYWLKGVWIFPVFLREAGHWALGVVKAETRQILLFDSLGMAWELSAATRRIQIAIQRAVQDAEEHGHTIAFPSLRCLEGWTVNQLQPRAVQTTNYIECGLWMLFVASGVFRGYDYCRMDETYIPQFREFLARLTRLPKSVPPPANAVTPTPVGPLSPKAHAPVLQAPLLGEDQASKRIANTPCSAESSSLPEESATAVEPPPVQAPGEAIQASSS</sequence>
<dbReference type="SUPFAM" id="SSF54001">
    <property type="entry name" value="Cysteine proteinases"/>
    <property type="match status" value="1"/>
</dbReference>
<dbReference type="Pfam" id="PF02902">
    <property type="entry name" value="Peptidase_C48"/>
    <property type="match status" value="1"/>
</dbReference>
<feature type="domain" description="Ubiquitin-like protease family profile" evidence="5">
    <location>
        <begin position="339"/>
        <end position="518"/>
    </location>
</feature>
<feature type="region of interest" description="Disordered" evidence="4">
    <location>
        <begin position="549"/>
        <end position="568"/>
    </location>
</feature>
<feature type="region of interest" description="Disordered" evidence="4">
    <location>
        <begin position="66"/>
        <end position="263"/>
    </location>
</feature>
<dbReference type="InterPro" id="IPR003653">
    <property type="entry name" value="Peptidase_C48_C"/>
</dbReference>
<feature type="region of interest" description="Disordered" evidence="4">
    <location>
        <begin position="584"/>
        <end position="624"/>
    </location>
</feature>
<comment type="similarity">
    <text evidence="1">Belongs to the peptidase C48 family.</text>
</comment>
<dbReference type="InterPro" id="IPR038765">
    <property type="entry name" value="Papain-like_cys_pep_sf"/>
</dbReference>
<gene>
    <name evidence="6" type="ORF">V5O48_019106</name>
</gene>
<feature type="compositionally biased region" description="Basic and acidic residues" evidence="4">
    <location>
        <begin position="146"/>
        <end position="156"/>
    </location>
</feature>
<dbReference type="PROSITE" id="PS50600">
    <property type="entry name" value="ULP_PROTEASE"/>
    <property type="match status" value="1"/>
</dbReference>
<feature type="compositionally biased region" description="Pro residues" evidence="4">
    <location>
        <begin position="72"/>
        <end position="83"/>
    </location>
</feature>
<dbReference type="Proteomes" id="UP001465976">
    <property type="component" value="Unassembled WGS sequence"/>
</dbReference>
<protein>
    <recommendedName>
        <fullName evidence="5">Ubiquitin-like protease family profile domain-containing protein</fullName>
    </recommendedName>
</protein>
<evidence type="ECO:0000313" key="6">
    <source>
        <dbReference type="EMBL" id="KAL0562972.1"/>
    </source>
</evidence>
<keyword evidence="7" id="KW-1185">Reference proteome</keyword>
<evidence type="ECO:0000259" key="5">
    <source>
        <dbReference type="PROSITE" id="PS50600"/>
    </source>
</evidence>